<comment type="caution">
    <text evidence="1">The sequence shown here is derived from an EMBL/GenBank/DDBJ whole genome shotgun (WGS) entry which is preliminary data.</text>
</comment>
<dbReference type="AlphaFoldDB" id="A0A8S3WYR9"/>
<dbReference type="Proteomes" id="UP000691718">
    <property type="component" value="Unassembled WGS sequence"/>
</dbReference>
<accession>A0A8S3WYR9</accession>
<gene>
    <name evidence="1" type="ORF">PAPOLLO_LOCUS11459</name>
</gene>
<name>A0A8S3WYR9_PARAO</name>
<reference evidence="1" key="1">
    <citation type="submission" date="2021-04" db="EMBL/GenBank/DDBJ databases">
        <authorList>
            <person name="Tunstrom K."/>
        </authorList>
    </citation>
    <scope>NUCLEOTIDE SEQUENCE</scope>
</reference>
<proteinExistence type="predicted"/>
<protein>
    <submittedName>
        <fullName evidence="1">(apollo) hypothetical protein</fullName>
    </submittedName>
</protein>
<sequence>MDFLIGYTAARINNKTYMFPVLPVTECAVPIDIVTEKLTPASLKKPTPTIIAMIPNKIPIITSTARRVATTNPRRGLYHWWYGMLGYTFLTQIVHYLEVTQYEYFTFHDSYYYQDSNVPFIEKSKKIKLPKPFEGAALPLGQVPPILLKMITPTFHDNRIAKAISRLPPLKYPDYFKGWIGQKKK</sequence>
<keyword evidence="2" id="KW-1185">Reference proteome</keyword>
<organism evidence="1 2">
    <name type="scientific">Parnassius apollo</name>
    <name type="common">Apollo butterfly</name>
    <name type="synonym">Papilio apollo</name>
    <dbReference type="NCBI Taxonomy" id="110799"/>
    <lineage>
        <taxon>Eukaryota</taxon>
        <taxon>Metazoa</taxon>
        <taxon>Ecdysozoa</taxon>
        <taxon>Arthropoda</taxon>
        <taxon>Hexapoda</taxon>
        <taxon>Insecta</taxon>
        <taxon>Pterygota</taxon>
        <taxon>Neoptera</taxon>
        <taxon>Endopterygota</taxon>
        <taxon>Lepidoptera</taxon>
        <taxon>Glossata</taxon>
        <taxon>Ditrysia</taxon>
        <taxon>Papilionoidea</taxon>
        <taxon>Papilionidae</taxon>
        <taxon>Parnassiinae</taxon>
        <taxon>Parnassini</taxon>
        <taxon>Parnassius</taxon>
        <taxon>Parnassius</taxon>
    </lineage>
</organism>
<evidence type="ECO:0000313" key="1">
    <source>
        <dbReference type="EMBL" id="CAG4987465.1"/>
    </source>
</evidence>
<evidence type="ECO:0000313" key="2">
    <source>
        <dbReference type="Proteomes" id="UP000691718"/>
    </source>
</evidence>
<dbReference type="EMBL" id="CAJQZP010000835">
    <property type="protein sequence ID" value="CAG4987465.1"/>
    <property type="molecule type" value="Genomic_DNA"/>
</dbReference>